<proteinExistence type="predicted"/>
<evidence type="ECO:0000313" key="3">
    <source>
        <dbReference type="Proteomes" id="UP001286313"/>
    </source>
</evidence>
<name>A0AAE1FST7_PETCI</name>
<comment type="caution">
    <text evidence="2">The sequence shown here is derived from an EMBL/GenBank/DDBJ whole genome shotgun (WGS) entry which is preliminary data.</text>
</comment>
<evidence type="ECO:0000313" key="2">
    <source>
        <dbReference type="EMBL" id="KAK3879912.1"/>
    </source>
</evidence>
<feature type="region of interest" description="Disordered" evidence="1">
    <location>
        <begin position="1"/>
        <end position="25"/>
    </location>
</feature>
<evidence type="ECO:0000256" key="1">
    <source>
        <dbReference type="SAM" id="MobiDB-lite"/>
    </source>
</evidence>
<gene>
    <name evidence="2" type="ORF">Pcinc_015555</name>
</gene>
<reference evidence="2" key="1">
    <citation type="submission" date="2023-10" db="EMBL/GenBank/DDBJ databases">
        <title>Genome assemblies of two species of porcelain crab, Petrolisthes cinctipes and Petrolisthes manimaculis (Anomura: Porcellanidae).</title>
        <authorList>
            <person name="Angst P."/>
        </authorList>
    </citation>
    <scope>NUCLEOTIDE SEQUENCE</scope>
    <source>
        <strain evidence="2">PB745_01</strain>
        <tissue evidence="2">Gill</tissue>
    </source>
</reference>
<feature type="compositionally biased region" description="Polar residues" evidence="1">
    <location>
        <begin position="13"/>
        <end position="23"/>
    </location>
</feature>
<protein>
    <submittedName>
        <fullName evidence="2">Uncharacterized protein</fullName>
    </submittedName>
</protein>
<dbReference type="EMBL" id="JAWQEG010001378">
    <property type="protein sequence ID" value="KAK3879912.1"/>
    <property type="molecule type" value="Genomic_DNA"/>
</dbReference>
<accession>A0AAE1FST7</accession>
<dbReference type="Proteomes" id="UP001286313">
    <property type="component" value="Unassembled WGS sequence"/>
</dbReference>
<dbReference type="AlphaFoldDB" id="A0AAE1FST7"/>
<organism evidence="2 3">
    <name type="scientific">Petrolisthes cinctipes</name>
    <name type="common">Flat porcelain crab</name>
    <dbReference type="NCBI Taxonomy" id="88211"/>
    <lineage>
        <taxon>Eukaryota</taxon>
        <taxon>Metazoa</taxon>
        <taxon>Ecdysozoa</taxon>
        <taxon>Arthropoda</taxon>
        <taxon>Crustacea</taxon>
        <taxon>Multicrustacea</taxon>
        <taxon>Malacostraca</taxon>
        <taxon>Eumalacostraca</taxon>
        <taxon>Eucarida</taxon>
        <taxon>Decapoda</taxon>
        <taxon>Pleocyemata</taxon>
        <taxon>Anomura</taxon>
        <taxon>Galatheoidea</taxon>
        <taxon>Porcellanidae</taxon>
        <taxon>Petrolisthes</taxon>
    </lineage>
</organism>
<sequence>MALPTMYCRPGNKTPTARSSQPGWQYCRDRPILQPLTLTKNPKRKMSNCIPFCGNRNFQVTGCEITTHQYFPPQLEVFEAVMGRD</sequence>
<keyword evidence="3" id="KW-1185">Reference proteome</keyword>